<evidence type="ECO:0000313" key="3">
    <source>
        <dbReference type="Proteomes" id="UP001245285"/>
    </source>
</evidence>
<comment type="caution">
    <text evidence="2">The sequence shown here is derived from an EMBL/GenBank/DDBJ whole genome shotgun (WGS) entry which is preliminary data.</text>
</comment>
<dbReference type="InterPro" id="IPR036249">
    <property type="entry name" value="Thioredoxin-like_sf"/>
</dbReference>
<feature type="domain" description="Thioredoxin" evidence="1">
    <location>
        <begin position="331"/>
        <end position="470"/>
    </location>
</feature>
<dbReference type="RefSeq" id="WP_311493440.1">
    <property type="nucleotide sequence ID" value="NZ_JAVRHO010000001.1"/>
</dbReference>
<dbReference type="PROSITE" id="PS51352">
    <property type="entry name" value="THIOREDOXIN_2"/>
    <property type="match status" value="1"/>
</dbReference>
<accession>A0ABU3CH25</accession>
<evidence type="ECO:0000313" key="2">
    <source>
        <dbReference type="EMBL" id="MDT0645295.1"/>
    </source>
</evidence>
<organism evidence="2 3">
    <name type="scientific">Autumnicola lenta</name>
    <dbReference type="NCBI Taxonomy" id="3075593"/>
    <lineage>
        <taxon>Bacteria</taxon>
        <taxon>Pseudomonadati</taxon>
        <taxon>Bacteroidota</taxon>
        <taxon>Flavobacteriia</taxon>
        <taxon>Flavobacteriales</taxon>
        <taxon>Flavobacteriaceae</taxon>
        <taxon>Autumnicola</taxon>
    </lineage>
</organism>
<dbReference type="SUPFAM" id="SSF52833">
    <property type="entry name" value="Thioredoxin-like"/>
    <property type="match status" value="1"/>
</dbReference>
<protein>
    <recommendedName>
        <fullName evidence="1">Thioredoxin domain-containing protein</fullName>
    </recommendedName>
</protein>
<evidence type="ECO:0000259" key="1">
    <source>
        <dbReference type="PROSITE" id="PS51352"/>
    </source>
</evidence>
<reference evidence="2 3" key="1">
    <citation type="submission" date="2023-09" db="EMBL/GenBank/DDBJ databases">
        <authorList>
            <person name="Rey-Velasco X."/>
        </authorList>
    </citation>
    <scope>NUCLEOTIDE SEQUENCE [LARGE SCALE GENOMIC DNA]</scope>
    <source>
        <strain evidence="2 3">F260</strain>
    </source>
</reference>
<keyword evidence="3" id="KW-1185">Reference proteome</keyword>
<gene>
    <name evidence="2" type="ORF">RM545_01220</name>
</gene>
<dbReference type="Proteomes" id="UP001245285">
    <property type="component" value="Unassembled WGS sequence"/>
</dbReference>
<name>A0ABU3CH25_9FLAO</name>
<dbReference type="PROSITE" id="PS51257">
    <property type="entry name" value="PROKAR_LIPOPROTEIN"/>
    <property type="match status" value="1"/>
</dbReference>
<sequence>MKYPQSLIIFSVFLLYACNHSQDSGDNIYIGGQIVNPHTHYVILSQNERNLDTLFLNQKNQFGKQYENLEEGIYTLRHNPEDQVMYVEPGDSVLVWLNTLQFDKSMNFSGVGSAKSSFLLDMLLNNQENNKLILSYYKFNPEKFSRVTDSIREQRRELLANLKDKHDFSENFIDIANTVIDYEYYDLRERYTFLIKKYNTQFSDEIPENFHNYRSKIDFNNEALQDYKVYTNLIDNYLRSKSIENCRTSEGLDRSCFELGDYTNIRRRIVLIDSLTSLPYMKNDFLDRLVTRGIIMSKNQDRVDSILNVLDNIDYRKENEAKDLAEIHTNYFEGTSVQNKKLINTAREQVTYDDVITKPTVVFIWSMYAPSHYKWQHNNIKTLRKKYPELNFIGVNIDQNETENWLRVISNNNYNKDYEYQISSREVSKEVFRKYIHKIFFINPRGIIVDGDAKLYNPDFETELLEFLNQ</sequence>
<dbReference type="EMBL" id="JAVRHO010000001">
    <property type="protein sequence ID" value="MDT0645295.1"/>
    <property type="molecule type" value="Genomic_DNA"/>
</dbReference>
<dbReference type="Gene3D" id="3.40.30.10">
    <property type="entry name" value="Glutaredoxin"/>
    <property type="match status" value="1"/>
</dbReference>
<proteinExistence type="predicted"/>
<dbReference type="InterPro" id="IPR013766">
    <property type="entry name" value="Thioredoxin_domain"/>
</dbReference>